<evidence type="ECO:0000313" key="3">
    <source>
        <dbReference type="Proteomes" id="UP001140091"/>
    </source>
</evidence>
<feature type="region of interest" description="Disordered" evidence="1">
    <location>
        <begin position="165"/>
        <end position="196"/>
    </location>
</feature>
<proteinExistence type="predicted"/>
<feature type="non-terminal residue" evidence="2">
    <location>
        <position position="230"/>
    </location>
</feature>
<feature type="compositionally biased region" description="Low complexity" evidence="1">
    <location>
        <begin position="171"/>
        <end position="193"/>
    </location>
</feature>
<dbReference type="EMBL" id="JANBPK010001008">
    <property type="protein sequence ID" value="KAJ2927318.1"/>
    <property type="molecule type" value="Genomic_DNA"/>
</dbReference>
<evidence type="ECO:0000256" key="1">
    <source>
        <dbReference type="SAM" id="MobiDB-lite"/>
    </source>
</evidence>
<evidence type="ECO:0000313" key="2">
    <source>
        <dbReference type="EMBL" id="KAJ2927318.1"/>
    </source>
</evidence>
<dbReference type="Proteomes" id="UP001140091">
    <property type="component" value="Unassembled WGS sequence"/>
</dbReference>
<organism evidence="2 3">
    <name type="scientific">Candolleomyces eurysporus</name>
    <dbReference type="NCBI Taxonomy" id="2828524"/>
    <lineage>
        <taxon>Eukaryota</taxon>
        <taxon>Fungi</taxon>
        <taxon>Dikarya</taxon>
        <taxon>Basidiomycota</taxon>
        <taxon>Agaricomycotina</taxon>
        <taxon>Agaricomycetes</taxon>
        <taxon>Agaricomycetidae</taxon>
        <taxon>Agaricales</taxon>
        <taxon>Agaricineae</taxon>
        <taxon>Psathyrellaceae</taxon>
        <taxon>Candolleomyces</taxon>
    </lineage>
</organism>
<gene>
    <name evidence="2" type="ORF">H1R20_g9776</name>
</gene>
<keyword evidence="3" id="KW-1185">Reference proteome</keyword>
<accession>A0A9W8JAR6</accession>
<dbReference type="AlphaFoldDB" id="A0A9W8JAR6"/>
<dbReference type="OrthoDB" id="66095at2759"/>
<protein>
    <submittedName>
        <fullName evidence="2">Uncharacterized protein</fullName>
    </submittedName>
</protein>
<sequence length="230" mass="25364">MYTPSIEDVFAVRRQLLNFVPAEIAVVIVELAEYYPKVTATREAFTGPASVPGIRRDGEWCYVLSPPLPYHPGVTMKPREVKFTLDCVAGCTYDSICSSSTTFNAAIVKAKDLTQNVLYEPLEATPERHINEWTISDPTRWQVQEVPSSWPVGSRHELAWKDSDDDAVVNAPGPATADPEAEAPSEPSQPSPSLIDKLASGDRVAVMVQGMIPGWLNCIYTVTTEIYYSI</sequence>
<reference evidence="2" key="1">
    <citation type="submission" date="2022-06" db="EMBL/GenBank/DDBJ databases">
        <title>Genome Sequence of Candolleomyces eurysporus.</title>
        <authorList>
            <person name="Buettner E."/>
        </authorList>
    </citation>
    <scope>NUCLEOTIDE SEQUENCE</scope>
    <source>
        <strain evidence="2">VTCC 930004</strain>
    </source>
</reference>
<comment type="caution">
    <text evidence="2">The sequence shown here is derived from an EMBL/GenBank/DDBJ whole genome shotgun (WGS) entry which is preliminary data.</text>
</comment>
<name>A0A9W8JAR6_9AGAR</name>